<proteinExistence type="predicted"/>
<organism evidence="1 2">
    <name type="scientific">Paraclostridium benzoelyticum</name>
    <dbReference type="NCBI Taxonomy" id="1629550"/>
    <lineage>
        <taxon>Bacteria</taxon>
        <taxon>Bacillati</taxon>
        <taxon>Bacillota</taxon>
        <taxon>Clostridia</taxon>
        <taxon>Peptostreptococcales</taxon>
        <taxon>Peptostreptococcaceae</taxon>
        <taxon>Paraclostridium</taxon>
    </lineage>
</organism>
<keyword evidence="2" id="KW-1185">Reference proteome</keyword>
<accession>A0A0M3DIL6</accession>
<evidence type="ECO:0008006" key="3">
    <source>
        <dbReference type="Google" id="ProtNLM"/>
    </source>
</evidence>
<name>A0A0M3DIL6_9FIRM</name>
<comment type="caution">
    <text evidence="1">The sequence shown here is derived from an EMBL/GenBank/DDBJ whole genome shotgun (WGS) entry which is preliminary data.</text>
</comment>
<dbReference type="EMBL" id="LBBT01000202">
    <property type="protein sequence ID" value="KKY01284.1"/>
    <property type="molecule type" value="Genomic_DNA"/>
</dbReference>
<evidence type="ECO:0000313" key="2">
    <source>
        <dbReference type="Proteomes" id="UP000034407"/>
    </source>
</evidence>
<dbReference type="InterPro" id="IPR003647">
    <property type="entry name" value="Intron_nuc_1_rpt"/>
</dbReference>
<gene>
    <name evidence="1" type="ORF">VN21_09550</name>
</gene>
<dbReference type="Proteomes" id="UP000034407">
    <property type="component" value="Unassembled WGS sequence"/>
</dbReference>
<protein>
    <recommendedName>
        <fullName evidence="3">NUMOD1 domain protein</fullName>
    </recommendedName>
</protein>
<dbReference type="AlphaFoldDB" id="A0A0M3DIL6"/>
<dbReference type="SMART" id="SM00497">
    <property type="entry name" value="IENR1"/>
    <property type="match status" value="2"/>
</dbReference>
<dbReference type="PATRIC" id="fig|1629550.3.peg.1359"/>
<sequence>MQKTWEVQVLFKKLLNFIKVTKEEKISTEEVEVKDSLEEKIDGIDSQSLEINEDVDTTLNIEELENNTTEEVVEIKNEEVGNIQSDEQVTVKKQMNCEDNINITKEENITVEIPEEEKQYVKSIKIQREKRIKAIDVYTNDESIFESYKECSKSLGVPIQYIKENLEYGYTDFFGEAVNFLSKKLKLDVSNKSMGDKNIVEIFNFLHNELWNPDMDEEKREEILCSEKIEPVHMHYKFEIMDDEYDDYYKKYGKIIRRGGKKKIELVDKKNEVIDVFKSLDDCANFFGKNKSEITERLKCGECKIGRYQIRYSLRR</sequence>
<reference evidence="1 2" key="1">
    <citation type="submission" date="2015-04" db="EMBL/GenBank/DDBJ databases">
        <title>Microcin producing Clostridium sp. JC272T.</title>
        <authorList>
            <person name="Jyothsna T."/>
            <person name="Sasikala C."/>
            <person name="Ramana C."/>
        </authorList>
    </citation>
    <scope>NUCLEOTIDE SEQUENCE [LARGE SCALE GENOMIC DNA]</scope>
    <source>
        <strain evidence="1 2">JC272</strain>
    </source>
</reference>
<evidence type="ECO:0000313" key="1">
    <source>
        <dbReference type="EMBL" id="KKY01284.1"/>
    </source>
</evidence>